<dbReference type="Proteomes" id="UP000069549">
    <property type="component" value="Chromosome 10"/>
</dbReference>
<dbReference type="Proteomes" id="UP000219860">
    <property type="component" value="Chromosome 10"/>
</dbReference>
<evidence type="ECO:0008006" key="17">
    <source>
        <dbReference type="Google" id="ProtNLM"/>
    </source>
</evidence>
<proteinExistence type="predicted"/>
<keyword evidence="3 5" id="KW-1133">Transmembrane helix</keyword>
<feature type="transmembrane region" description="Helical" evidence="5">
    <location>
        <begin position="247"/>
        <end position="269"/>
    </location>
</feature>
<feature type="domain" description="Abscisic acid G-protein coupled receptor-like" evidence="6">
    <location>
        <begin position="711"/>
        <end position="903"/>
    </location>
</feature>
<dbReference type="EMBL" id="LT608258">
    <property type="protein sequence ID" value="SCM16102.1"/>
    <property type="molecule type" value="Genomic_DNA"/>
</dbReference>
<dbReference type="Proteomes" id="UP000516480">
    <property type="component" value="Chromosome 10"/>
</dbReference>
<feature type="transmembrane region" description="Helical" evidence="5">
    <location>
        <begin position="718"/>
        <end position="736"/>
    </location>
</feature>
<evidence type="ECO:0000313" key="15">
    <source>
        <dbReference type="Proteomes" id="UP000219974"/>
    </source>
</evidence>
<dbReference type="GO" id="GO:0016020">
    <property type="term" value="C:membrane"/>
    <property type="evidence" value="ECO:0007669"/>
    <property type="project" value="UniProtKB-SubCell"/>
</dbReference>
<dbReference type="PANTHER" id="PTHR15948:SF0">
    <property type="entry name" value="GOLGI PH REGULATOR A-RELATED"/>
    <property type="match status" value="1"/>
</dbReference>
<dbReference type="OMA" id="HIVHINI"/>
<evidence type="ECO:0000256" key="4">
    <source>
        <dbReference type="ARBA" id="ARBA00023136"/>
    </source>
</evidence>
<feature type="domain" description="Golgi pH regulator conserved" evidence="7">
    <location>
        <begin position="242"/>
        <end position="306"/>
    </location>
</feature>
<feature type="transmembrane region" description="Helical" evidence="5">
    <location>
        <begin position="72"/>
        <end position="98"/>
    </location>
</feature>
<evidence type="ECO:0000256" key="5">
    <source>
        <dbReference type="SAM" id="Phobius"/>
    </source>
</evidence>
<feature type="transmembrane region" description="Helical" evidence="5">
    <location>
        <begin position="41"/>
        <end position="66"/>
    </location>
</feature>
<reference evidence="8 13" key="1">
    <citation type="submission" date="2016-02" db="EMBL/GenBank/DDBJ databases">
        <authorList>
            <consortium name="Pathogen Informatics"/>
        </authorList>
    </citation>
    <scope>NUCLEOTIDE SEQUENCE [LARGE SCALE GENOMIC DNA]</scope>
    <source>
        <strain evidence="8 13">K173</strain>
        <strain evidence="9">NK65 ny</strain>
        <strain evidence="12 16">NK65e</strain>
        <strain evidence="10 14">SP11 Antwerpcl1</strain>
        <strain evidence="11 15">SP11 RLL</strain>
    </source>
</reference>
<evidence type="ECO:0000259" key="7">
    <source>
        <dbReference type="Pfam" id="PF12537"/>
    </source>
</evidence>
<dbReference type="OrthoDB" id="264392at2759"/>
<evidence type="ECO:0000259" key="6">
    <source>
        <dbReference type="Pfam" id="PF12430"/>
    </source>
</evidence>
<evidence type="ECO:0000313" key="12">
    <source>
        <dbReference type="EMBL" id="SCN26229.1"/>
    </source>
</evidence>
<organism evidence="8 13">
    <name type="scientific">Plasmodium berghei</name>
    <dbReference type="NCBI Taxonomy" id="5821"/>
    <lineage>
        <taxon>Eukaryota</taxon>
        <taxon>Sar</taxon>
        <taxon>Alveolata</taxon>
        <taxon>Apicomplexa</taxon>
        <taxon>Aconoidasida</taxon>
        <taxon>Haemosporida</taxon>
        <taxon>Plasmodiidae</taxon>
        <taxon>Plasmodium</taxon>
        <taxon>Plasmodium (Vinckeia)</taxon>
    </lineage>
</organism>
<dbReference type="EMBL" id="LT608274">
    <property type="protein sequence ID" value="SCM17898.1"/>
    <property type="molecule type" value="Genomic_DNA"/>
</dbReference>
<dbReference type="EMBL" id="LT614636">
    <property type="protein sequence ID" value="SCN26229.1"/>
    <property type="molecule type" value="Genomic_DNA"/>
</dbReference>
<accession>A0A0Y9X7W5</accession>
<evidence type="ECO:0000313" key="9">
    <source>
        <dbReference type="EMBL" id="SCL94795.1"/>
    </source>
</evidence>
<dbReference type="VEuPathDB" id="PlasmoDB:PBANKA_1022700"/>
<evidence type="ECO:0000313" key="8">
    <source>
        <dbReference type="EMBL" id="CXI53404.1"/>
    </source>
</evidence>
<dbReference type="AlphaFoldDB" id="A0A0Y9X7W5"/>
<protein>
    <recommendedName>
        <fullName evidence="17">Protein GPR89</fullName>
    </recommendedName>
</protein>
<evidence type="ECO:0000313" key="11">
    <source>
        <dbReference type="EMBL" id="SCM17898.1"/>
    </source>
</evidence>
<dbReference type="Pfam" id="PF12537">
    <property type="entry name" value="GPHR_N"/>
    <property type="match status" value="1"/>
</dbReference>
<dbReference type="Proteomes" id="UP000219974">
    <property type="component" value="Chromosome 10"/>
</dbReference>
<evidence type="ECO:0000313" key="16">
    <source>
        <dbReference type="Proteomes" id="UP000220214"/>
    </source>
</evidence>
<name>A0A0Y9X7W5_PLABE</name>
<feature type="transmembrane region" description="Helical" evidence="5">
    <location>
        <begin position="831"/>
        <end position="853"/>
    </location>
</feature>
<feature type="transmembrane region" description="Helical" evidence="5">
    <location>
        <begin position="6"/>
        <end position="29"/>
    </location>
</feature>
<dbReference type="InterPro" id="IPR025969">
    <property type="entry name" value="ABA_GPCR_dom"/>
</dbReference>
<evidence type="ECO:0000256" key="2">
    <source>
        <dbReference type="ARBA" id="ARBA00022692"/>
    </source>
</evidence>
<dbReference type="Proteomes" id="UP000220214">
    <property type="component" value="Chromosome 10"/>
</dbReference>
<evidence type="ECO:0000313" key="13">
    <source>
        <dbReference type="Proteomes" id="UP000069549"/>
    </source>
</evidence>
<sequence length="912" mass="108525">MISITVSFLFIYHLILLILGIVFFENYLFKDFDNSFSLVKIIFCFSFVLCLSLLSMIMFEILGFITTSLKLFIWYIDITFLVLFIYLIIPISLIYTYVTYEDEKISNSLFKFKYFYSALKKMKNNKKINNNNEDKSDFMRRLVYVSDDIINKMKNYNNKIKSQNKKKIFKIIIGCIIILPLIWFTLYKISVVTFKSNSDVYDKYDIYNIDNILKEKLNIINKEFADEYDTNNEKNKNIFFIKIMKNLLIYISVTGMTIVSALSAFTSLYSPYTNISNFFFFVKIKKVKAIEKKIIFIKDELCSKKKLLLLYQYPNLLNDYIKNQKNQNSMSNFTSNSFYNTNINKTHINDLNSHNNFGDRRYEYSNISNVNNIISYKENDGVLLNASPDMSYFQNNNRIDNIDSNKYYNNDKTECHKTDNDIEYISSKPFKKCNLYLGTHKSIYKDIHDTFMKKENEFCNIFKGNSIYNNANKTEIIDNKDEEIEYNTNKKFYDEKYIDKEINFKSFEGSEKIFDKNISGSFSVYKRNVKSSNYMDENINYNNNFNYLANNENYKHEEMDGGKEIVKYNSYCGDLSKDKNIEYNNVTYLDNDDKKKKKSFLYSMCSFKNILTKNDDVLPYNNKHKEELYVNKKYISNLLFNSLQKPYRTLKSVKDFFTHNIIRNKNRQSFENINHRSKEVLKQDIKALEFMSKKLYFLLDEVIKEQIRINKSTTFSGMLLYLLGIIMSILCLYKIIKTCYIIYMVEVHYKFIYTYSSGHALILFYSKNMDFSFINDLKNVLNIVHININLDNYVVSITSILLLCFIFTNLKTFMEKIIKLRYSTKSSLYSNLAILLMCELMGLYFSAYCIQLFDYLPVKEKIKMIYIFFNNNILNLFKLKYHFDFVYVVSLFISLLLIKIHHKNRSESFSEL</sequence>
<keyword evidence="4 5" id="KW-0472">Membrane</keyword>
<evidence type="ECO:0000256" key="1">
    <source>
        <dbReference type="ARBA" id="ARBA00004141"/>
    </source>
</evidence>
<evidence type="ECO:0000256" key="3">
    <source>
        <dbReference type="ARBA" id="ARBA00022989"/>
    </source>
</evidence>
<dbReference type="InterPro" id="IPR015672">
    <property type="entry name" value="GPHR/GTG"/>
</dbReference>
<dbReference type="EMBL" id="LT608146">
    <property type="protein sequence ID" value="SCL94795.1"/>
    <property type="molecule type" value="Genomic_DNA"/>
</dbReference>
<evidence type="ECO:0000313" key="14">
    <source>
        <dbReference type="Proteomes" id="UP000219860"/>
    </source>
</evidence>
<keyword evidence="2 5" id="KW-0812">Transmembrane</keyword>
<evidence type="ECO:0000313" key="10">
    <source>
        <dbReference type="EMBL" id="SCM16102.1"/>
    </source>
</evidence>
<dbReference type="InterPro" id="IPR022535">
    <property type="entry name" value="Golgi_pH-regulator_cons_dom"/>
</dbReference>
<dbReference type="SMR" id="A0A0Y9X7W5"/>
<feature type="transmembrane region" description="Helical" evidence="5">
    <location>
        <begin position="168"/>
        <end position="187"/>
    </location>
</feature>
<feature type="transmembrane region" description="Helical" evidence="5">
    <location>
        <begin position="793"/>
        <end position="810"/>
    </location>
</feature>
<comment type="subcellular location">
    <subcellularLocation>
        <location evidence="1">Membrane</location>
        <topology evidence="1">Multi-pass membrane protein</topology>
    </subcellularLocation>
</comment>
<dbReference type="Pfam" id="PF12430">
    <property type="entry name" value="ABA_GPCR"/>
    <property type="match status" value="1"/>
</dbReference>
<feature type="transmembrane region" description="Helical" evidence="5">
    <location>
        <begin position="881"/>
        <end position="898"/>
    </location>
</feature>
<gene>
    <name evidence="8" type="ORF">PBK173_000247400</name>
    <name evidence="12" type="ORF">PBNK65E_000240200</name>
    <name evidence="9" type="ORF">PBNK65NY_000239400</name>
    <name evidence="10" type="ORF">PBSP11A_000239200</name>
    <name evidence="11" type="ORF">PBSP11RLL_000239300</name>
</gene>
<dbReference type="EMBL" id="LT160030">
    <property type="protein sequence ID" value="CXI53404.1"/>
    <property type="molecule type" value="Genomic_DNA"/>
</dbReference>
<dbReference type="PANTHER" id="PTHR15948">
    <property type="entry name" value="G-PROTEIN COUPLED RECEPTOR 89-RELATED"/>
    <property type="match status" value="1"/>
</dbReference>